<evidence type="ECO:0008006" key="8">
    <source>
        <dbReference type="Google" id="ProtNLM"/>
    </source>
</evidence>
<dbReference type="Pfam" id="PF13812">
    <property type="entry name" value="PPR_3"/>
    <property type="match status" value="1"/>
</dbReference>
<evidence type="ECO:0000313" key="6">
    <source>
        <dbReference type="EMBL" id="KAL0637291.1"/>
    </source>
</evidence>
<dbReference type="InterPro" id="IPR002885">
    <property type="entry name" value="PPR_rpt"/>
</dbReference>
<dbReference type="PROSITE" id="PS51375">
    <property type="entry name" value="PPR"/>
    <property type="match status" value="5"/>
</dbReference>
<comment type="function">
    <text evidence="3">Regulates mitochondrial small subunit maturation by controlling 15S rRNA 5'-end processing. Localizes to the 5' precursor of the 15S rRNA in a position that is subsequently occupied by mS47 in the mature yeast mtSSU. Uses structure and sequence-specific RNA recognition, binding to a single-stranded region of the precursor and specifically recognizing bases -6 to -1. The exchange of Ccm1 for mS47 is coupled to the irreversible removal of precursor rRNA that is accompanied by conformational changes of the mitoribosomal proteins uS5m and mS26. These conformational changes signal completion of 5'-end rRNA processing through protection of the mature 5'-end of the 15S rRNA and stabilization of mS47. The removal of the 5' precursor together with the dissociation of Ccm1 may be catalyzed by the 5'-3' exoribonuclease Pet127. Involved in the specific removal of group I introns in mitochondrial encoded transcripts.</text>
</comment>
<dbReference type="Pfam" id="PF01535">
    <property type="entry name" value="PPR"/>
    <property type="match status" value="1"/>
</dbReference>
<dbReference type="InterPro" id="IPR011990">
    <property type="entry name" value="TPR-like_helical_dom_sf"/>
</dbReference>
<evidence type="ECO:0000256" key="4">
    <source>
        <dbReference type="ARBA" id="ARBA00044511"/>
    </source>
</evidence>
<evidence type="ECO:0000256" key="2">
    <source>
        <dbReference type="ARBA" id="ARBA00022737"/>
    </source>
</evidence>
<comment type="subunit">
    <text evidence="4">Binds to mitochondrial small subunit 15S rRNA.</text>
</comment>
<comment type="caution">
    <text evidence="6">The sequence shown here is derived from an EMBL/GenBank/DDBJ whole genome shotgun (WGS) entry which is preliminary data.</text>
</comment>
<feature type="repeat" description="PPR" evidence="5">
    <location>
        <begin position="511"/>
        <end position="545"/>
    </location>
</feature>
<feature type="repeat" description="PPR" evidence="5">
    <location>
        <begin position="441"/>
        <end position="475"/>
    </location>
</feature>
<feature type="repeat" description="PPR" evidence="5">
    <location>
        <begin position="621"/>
        <end position="655"/>
    </location>
</feature>
<evidence type="ECO:0000256" key="1">
    <source>
        <dbReference type="ARBA" id="ARBA00006192"/>
    </source>
</evidence>
<dbReference type="Pfam" id="PF13041">
    <property type="entry name" value="PPR_2"/>
    <property type="match status" value="1"/>
</dbReference>
<feature type="repeat" description="PPR" evidence="5">
    <location>
        <begin position="656"/>
        <end position="690"/>
    </location>
</feature>
<proteinExistence type="inferred from homology"/>
<dbReference type="EMBL" id="JBBBZM010000037">
    <property type="protein sequence ID" value="KAL0637291.1"/>
    <property type="molecule type" value="Genomic_DNA"/>
</dbReference>
<evidence type="ECO:0000313" key="7">
    <source>
        <dbReference type="Proteomes" id="UP001447188"/>
    </source>
</evidence>
<gene>
    <name evidence="6" type="ORF">Q9L58_003775</name>
</gene>
<dbReference type="PANTHER" id="PTHR47447:SF17">
    <property type="entry name" value="OS12G0638900 PROTEIN"/>
    <property type="match status" value="1"/>
</dbReference>
<keyword evidence="2" id="KW-0677">Repeat</keyword>
<protein>
    <recommendedName>
        <fullName evidence="8">Pentatricopeptide repeat-containing protein</fullName>
    </recommendedName>
</protein>
<accession>A0ABR3GN00</accession>
<dbReference type="PANTHER" id="PTHR47447">
    <property type="entry name" value="OS03G0856100 PROTEIN"/>
    <property type="match status" value="1"/>
</dbReference>
<reference evidence="6 7" key="1">
    <citation type="submission" date="2024-02" db="EMBL/GenBank/DDBJ databases">
        <title>Discinaceae phylogenomics.</title>
        <authorList>
            <person name="Dirks A.C."/>
            <person name="James T.Y."/>
        </authorList>
    </citation>
    <scope>NUCLEOTIDE SEQUENCE [LARGE SCALE GENOMIC DNA]</scope>
    <source>
        <strain evidence="6 7">ACD0624</strain>
    </source>
</reference>
<evidence type="ECO:0000256" key="3">
    <source>
        <dbReference type="ARBA" id="ARBA00044493"/>
    </source>
</evidence>
<comment type="similarity">
    <text evidence="1">Belongs to the CCM1 family.</text>
</comment>
<organism evidence="6 7">
    <name type="scientific">Discina gigas</name>
    <dbReference type="NCBI Taxonomy" id="1032678"/>
    <lineage>
        <taxon>Eukaryota</taxon>
        <taxon>Fungi</taxon>
        <taxon>Dikarya</taxon>
        <taxon>Ascomycota</taxon>
        <taxon>Pezizomycotina</taxon>
        <taxon>Pezizomycetes</taxon>
        <taxon>Pezizales</taxon>
        <taxon>Discinaceae</taxon>
        <taxon>Discina</taxon>
    </lineage>
</organism>
<evidence type="ECO:0000256" key="5">
    <source>
        <dbReference type="PROSITE-ProRule" id="PRU00708"/>
    </source>
</evidence>
<dbReference type="Proteomes" id="UP001447188">
    <property type="component" value="Unassembled WGS sequence"/>
</dbReference>
<keyword evidence="7" id="KW-1185">Reference proteome</keyword>
<dbReference type="Gene3D" id="1.25.40.10">
    <property type="entry name" value="Tetratricopeptide repeat domain"/>
    <property type="match status" value="3"/>
</dbReference>
<feature type="repeat" description="PPR" evidence="5">
    <location>
        <begin position="476"/>
        <end position="510"/>
    </location>
</feature>
<sequence length="1019" mass="116701">MLHSAFWVHGSGELDLSSAALFGLGLGGSGSEGCGVEEDAGGRGQLRGKEDIVRLGFLYPTRALTFLWYLSTPPRRDDHEFFQFGKVFSHRRRRQYMTARKGSGLEIKFPAAEEVPKLDCQFVSIQHLRSTGRHDMFDEAWYHYLQEKDRGDGLSKKNRRLWVLSYFENSDRRLEKERTVTMLQQIPVDKKQPDDYRGIVHALLDLDMLEPAFSVLEDNVLNCHSSHFAGFERFIARCTQSNWDMAVKAWELLERCPPDHPSRLDTHMIAYMVPDFKERFFDMVEKVQGASEQRLVYELLRGALRALTRNTLPERENKDYEPFWGTMRSLGMEVKAEDYECILFHLYRHHNFTQATDLYLEYRRFSGLKAKDSVLNATLRAFREQMDYRGMQMVFDDWFAFGSQPDQQAYYVIMREMAKHGEAVVVKELMDQFFDRFLVENVRPFTHLMQAHIIRGELEEVVRVFGEVKERGLQPDTICYNILINAYCKALDVDGALQRVQEMVSANLKPDAYTWTTLITLASERGDVENTERMFNEAREAGFEPNNMTYAALIAANVSAGNIEAAESVLQMAEDARADAPDPRPMTQLWNNLLTAYAWGRDSGKLNQAYNRMRVTRVPFDEYTYGILMHSLCLVDKVEAAENILRALKEEGFVPNEIHYATIMVGYMRRRDLAKVWDTFRDMGVQDISPYSTSLAILIQASAFVEHAKWRVRGGSLFLESAEEILAQVVAKKEVLDLLSMDPVKAATPPWLFTPLVSIYGKEGLYQPSMENFEAFLELAAAQKPGGTKPTIKMYSALMNAHFKAKNTQGVRLVWELVKKAARKLSIPIANEVQESTVVWSRRHILCVPFTIFINAMSEDGDLQCIDAELHILSKAGYEFDNNIWNTYVQAFASTGELSRAFMVCETKLMPGWPARKSYYFIQESELKGTLPIFYPFIRTLEGLATELRQIENLMREGNRVAAGALREFERLTPKTYGACQDLVNKEERIAKEVAHRVGEKLARDGRLIPWGPVKNGGG</sequence>
<name>A0ABR3GN00_9PEZI</name>
<dbReference type="NCBIfam" id="TIGR00756">
    <property type="entry name" value="PPR"/>
    <property type="match status" value="3"/>
</dbReference>